<gene>
    <name evidence="3" type="ORF">IAD26_02080</name>
</gene>
<evidence type="ECO:0000313" key="4">
    <source>
        <dbReference type="Proteomes" id="UP000886748"/>
    </source>
</evidence>
<keyword evidence="2" id="KW-1133">Transmembrane helix</keyword>
<proteinExistence type="predicted"/>
<accession>A0A9D1MYR1</accession>
<feature type="compositionally biased region" description="Polar residues" evidence="1">
    <location>
        <begin position="32"/>
        <end position="44"/>
    </location>
</feature>
<keyword evidence="2" id="KW-0812">Transmembrane</keyword>
<evidence type="ECO:0000313" key="3">
    <source>
        <dbReference type="EMBL" id="HIU91904.1"/>
    </source>
</evidence>
<evidence type="ECO:0000256" key="1">
    <source>
        <dbReference type="SAM" id="MobiDB-lite"/>
    </source>
</evidence>
<name>A0A9D1MYR1_9CLOT</name>
<protein>
    <submittedName>
        <fullName evidence="3">Uncharacterized protein</fullName>
    </submittedName>
</protein>
<dbReference type="AlphaFoldDB" id="A0A9D1MYR1"/>
<sequence length="192" mass="22240">MANKPDDFHSLDFDEKLEIEKLQATIRSMSNFSDDSEGFLSQSPKALMEGGLGDSDQQSESDEFDPYAEIEKPVIRNQGPRAKKFVVMVNPENVEYFDKIPLEERTRLFNDLLSAHKKSLEGEKQKKHLIKFSKHMFVGIMTVLLSLPIMFVVVNKSIELTINNYKDVQNNFEKLYESKNHGRFNSVRRTIY</sequence>
<keyword evidence="2" id="KW-0472">Membrane</keyword>
<comment type="caution">
    <text evidence="3">The sequence shown here is derived from an EMBL/GenBank/DDBJ whole genome shotgun (WGS) entry which is preliminary data.</text>
</comment>
<feature type="transmembrane region" description="Helical" evidence="2">
    <location>
        <begin position="136"/>
        <end position="154"/>
    </location>
</feature>
<dbReference type="EMBL" id="DVOD01000014">
    <property type="protein sequence ID" value="HIU91904.1"/>
    <property type="molecule type" value="Genomic_DNA"/>
</dbReference>
<dbReference type="Proteomes" id="UP000886748">
    <property type="component" value="Unassembled WGS sequence"/>
</dbReference>
<organism evidence="3 4">
    <name type="scientific">Candidatus Limenecus avicola</name>
    <dbReference type="NCBI Taxonomy" id="2840847"/>
    <lineage>
        <taxon>Bacteria</taxon>
        <taxon>Bacillati</taxon>
        <taxon>Bacillota</taxon>
        <taxon>Clostridia</taxon>
        <taxon>Eubacteriales</taxon>
        <taxon>Clostridiaceae</taxon>
        <taxon>Clostridiaceae incertae sedis</taxon>
        <taxon>Candidatus Limenecus</taxon>
    </lineage>
</organism>
<evidence type="ECO:0000256" key="2">
    <source>
        <dbReference type="SAM" id="Phobius"/>
    </source>
</evidence>
<reference evidence="3" key="2">
    <citation type="journal article" date="2021" name="PeerJ">
        <title>Extensive microbial diversity within the chicken gut microbiome revealed by metagenomics and culture.</title>
        <authorList>
            <person name="Gilroy R."/>
            <person name="Ravi A."/>
            <person name="Getino M."/>
            <person name="Pursley I."/>
            <person name="Horton D.L."/>
            <person name="Alikhan N.F."/>
            <person name="Baker D."/>
            <person name="Gharbi K."/>
            <person name="Hall N."/>
            <person name="Watson M."/>
            <person name="Adriaenssens E.M."/>
            <person name="Foster-Nyarko E."/>
            <person name="Jarju S."/>
            <person name="Secka A."/>
            <person name="Antonio M."/>
            <person name="Oren A."/>
            <person name="Chaudhuri R.R."/>
            <person name="La Ragione R."/>
            <person name="Hildebrand F."/>
            <person name="Pallen M.J."/>
        </authorList>
    </citation>
    <scope>NUCLEOTIDE SEQUENCE</scope>
    <source>
        <strain evidence="3">CHK154-7741</strain>
    </source>
</reference>
<feature type="region of interest" description="Disordered" evidence="1">
    <location>
        <begin position="32"/>
        <end position="63"/>
    </location>
</feature>
<reference evidence="3" key="1">
    <citation type="submission" date="2020-10" db="EMBL/GenBank/DDBJ databases">
        <authorList>
            <person name="Gilroy R."/>
        </authorList>
    </citation>
    <scope>NUCLEOTIDE SEQUENCE</scope>
    <source>
        <strain evidence="3">CHK154-7741</strain>
    </source>
</reference>